<evidence type="ECO:0000313" key="2">
    <source>
        <dbReference type="Proteomes" id="UP000244005"/>
    </source>
</evidence>
<dbReference type="EMBL" id="KZ772753">
    <property type="protein sequence ID" value="PTQ34300.1"/>
    <property type="molecule type" value="Genomic_DNA"/>
</dbReference>
<accession>A0A2R6WKA8</accession>
<keyword evidence="2" id="KW-1185">Reference proteome</keyword>
<sequence>MPEDDRMRQDTGFSPSWELIHVVTELIEREDECVGAHMNDQGASGDFGVFETKLVISRGLVTFVGAHLSLL</sequence>
<dbReference type="Proteomes" id="UP000244005">
    <property type="component" value="Unassembled WGS sequence"/>
</dbReference>
<reference evidence="2" key="1">
    <citation type="journal article" date="2017" name="Cell">
        <title>Insights into land plant evolution garnered from the Marchantia polymorpha genome.</title>
        <authorList>
            <person name="Bowman J.L."/>
            <person name="Kohchi T."/>
            <person name="Yamato K.T."/>
            <person name="Jenkins J."/>
            <person name="Shu S."/>
            <person name="Ishizaki K."/>
            <person name="Yamaoka S."/>
            <person name="Nishihama R."/>
            <person name="Nakamura Y."/>
            <person name="Berger F."/>
            <person name="Adam C."/>
            <person name="Aki S.S."/>
            <person name="Althoff F."/>
            <person name="Araki T."/>
            <person name="Arteaga-Vazquez M.A."/>
            <person name="Balasubrmanian S."/>
            <person name="Barry K."/>
            <person name="Bauer D."/>
            <person name="Boehm C.R."/>
            <person name="Briginshaw L."/>
            <person name="Caballero-Perez J."/>
            <person name="Catarino B."/>
            <person name="Chen F."/>
            <person name="Chiyoda S."/>
            <person name="Chovatia M."/>
            <person name="Davies K.M."/>
            <person name="Delmans M."/>
            <person name="Demura T."/>
            <person name="Dierschke T."/>
            <person name="Dolan L."/>
            <person name="Dorantes-Acosta A.E."/>
            <person name="Eklund D.M."/>
            <person name="Florent S.N."/>
            <person name="Flores-Sandoval E."/>
            <person name="Fujiyama A."/>
            <person name="Fukuzawa H."/>
            <person name="Galik B."/>
            <person name="Grimanelli D."/>
            <person name="Grimwood J."/>
            <person name="Grossniklaus U."/>
            <person name="Hamada T."/>
            <person name="Haseloff J."/>
            <person name="Hetherington A.J."/>
            <person name="Higo A."/>
            <person name="Hirakawa Y."/>
            <person name="Hundley H.N."/>
            <person name="Ikeda Y."/>
            <person name="Inoue K."/>
            <person name="Inoue S.I."/>
            <person name="Ishida S."/>
            <person name="Jia Q."/>
            <person name="Kakita M."/>
            <person name="Kanazawa T."/>
            <person name="Kawai Y."/>
            <person name="Kawashima T."/>
            <person name="Kennedy M."/>
            <person name="Kinose K."/>
            <person name="Kinoshita T."/>
            <person name="Kohara Y."/>
            <person name="Koide E."/>
            <person name="Komatsu K."/>
            <person name="Kopischke S."/>
            <person name="Kubo M."/>
            <person name="Kyozuka J."/>
            <person name="Lagercrantz U."/>
            <person name="Lin S.S."/>
            <person name="Lindquist E."/>
            <person name="Lipzen A.M."/>
            <person name="Lu C.W."/>
            <person name="De Luna E."/>
            <person name="Martienssen R.A."/>
            <person name="Minamino N."/>
            <person name="Mizutani M."/>
            <person name="Mizutani M."/>
            <person name="Mochizuki N."/>
            <person name="Monte I."/>
            <person name="Mosher R."/>
            <person name="Nagasaki H."/>
            <person name="Nakagami H."/>
            <person name="Naramoto S."/>
            <person name="Nishitani K."/>
            <person name="Ohtani M."/>
            <person name="Okamoto T."/>
            <person name="Okumura M."/>
            <person name="Phillips J."/>
            <person name="Pollak B."/>
            <person name="Reinders A."/>
            <person name="Rovekamp M."/>
            <person name="Sano R."/>
            <person name="Sawa S."/>
            <person name="Schmid M.W."/>
            <person name="Shirakawa M."/>
            <person name="Solano R."/>
            <person name="Spunde A."/>
            <person name="Suetsugu N."/>
            <person name="Sugano S."/>
            <person name="Sugiyama A."/>
            <person name="Sun R."/>
            <person name="Suzuki Y."/>
            <person name="Takenaka M."/>
            <person name="Takezawa D."/>
            <person name="Tomogane H."/>
            <person name="Tsuzuki M."/>
            <person name="Ueda T."/>
            <person name="Umeda M."/>
            <person name="Ward J.M."/>
            <person name="Watanabe Y."/>
            <person name="Yazaki K."/>
            <person name="Yokoyama R."/>
            <person name="Yoshitake Y."/>
            <person name="Yotsui I."/>
            <person name="Zachgo S."/>
            <person name="Schmutz J."/>
        </authorList>
    </citation>
    <scope>NUCLEOTIDE SEQUENCE [LARGE SCALE GENOMIC DNA]</scope>
    <source>
        <strain evidence="2">Tak-1</strain>
    </source>
</reference>
<organism evidence="1 2">
    <name type="scientific">Marchantia polymorpha</name>
    <name type="common">Common liverwort</name>
    <name type="synonym">Marchantia aquatica</name>
    <dbReference type="NCBI Taxonomy" id="3197"/>
    <lineage>
        <taxon>Eukaryota</taxon>
        <taxon>Viridiplantae</taxon>
        <taxon>Streptophyta</taxon>
        <taxon>Embryophyta</taxon>
        <taxon>Marchantiophyta</taxon>
        <taxon>Marchantiopsida</taxon>
        <taxon>Marchantiidae</taxon>
        <taxon>Marchantiales</taxon>
        <taxon>Marchantiaceae</taxon>
        <taxon>Marchantia</taxon>
    </lineage>
</organism>
<evidence type="ECO:0000313" key="1">
    <source>
        <dbReference type="EMBL" id="PTQ34300.1"/>
    </source>
</evidence>
<protein>
    <submittedName>
        <fullName evidence="1">Uncharacterized protein</fullName>
    </submittedName>
</protein>
<dbReference type="AlphaFoldDB" id="A0A2R6WKA8"/>
<gene>
    <name evidence="1" type="ORF">MARPO_0081s0027</name>
</gene>
<proteinExistence type="predicted"/>
<name>A0A2R6WKA8_MARPO</name>